<evidence type="ECO:0000313" key="7">
    <source>
        <dbReference type="Proteomes" id="UP000182258"/>
    </source>
</evidence>
<dbReference type="Proteomes" id="UP000033519">
    <property type="component" value="Unassembled WGS sequence"/>
</dbReference>
<organism evidence="5 7">
    <name type="scientific">Devosia psychrophila</name>
    <dbReference type="NCBI Taxonomy" id="728005"/>
    <lineage>
        <taxon>Bacteria</taxon>
        <taxon>Pseudomonadati</taxon>
        <taxon>Pseudomonadota</taxon>
        <taxon>Alphaproteobacteria</taxon>
        <taxon>Hyphomicrobiales</taxon>
        <taxon>Devosiaceae</taxon>
        <taxon>Devosia</taxon>
    </lineage>
</organism>
<feature type="domain" description="NACHT" evidence="3">
    <location>
        <begin position="247"/>
        <end position="371"/>
    </location>
</feature>
<name>A0A0F5Q440_9HYPH</name>
<keyword evidence="2" id="KW-0067">ATP-binding</keyword>
<reference evidence="5 7" key="2">
    <citation type="submission" date="2016-10" db="EMBL/GenBank/DDBJ databases">
        <authorList>
            <person name="de Groot N.N."/>
        </authorList>
    </citation>
    <scope>NUCLEOTIDE SEQUENCE [LARGE SCALE GENOMIC DNA]</scope>
    <source>
        <strain evidence="5 7">CGMCC 1.10210</strain>
    </source>
</reference>
<evidence type="ECO:0000313" key="4">
    <source>
        <dbReference type="EMBL" id="KKC34839.1"/>
    </source>
</evidence>
<dbReference type="InterPro" id="IPR027417">
    <property type="entry name" value="P-loop_NTPase"/>
</dbReference>
<dbReference type="SUPFAM" id="SSF52540">
    <property type="entry name" value="P-loop containing nucleoside triphosphate hydrolases"/>
    <property type="match status" value="1"/>
</dbReference>
<dbReference type="STRING" id="728005.SAMN04488059_102133"/>
<keyword evidence="1" id="KW-0547">Nucleotide-binding</keyword>
<dbReference type="PANTHER" id="PTHR46844:SF1">
    <property type="entry name" value="SLR5058 PROTEIN"/>
    <property type="match status" value="1"/>
</dbReference>
<dbReference type="AlphaFoldDB" id="A0A0F5Q440"/>
<dbReference type="OrthoDB" id="135105at2"/>
<protein>
    <submittedName>
        <fullName evidence="5">NACHT domain-containing protein</fullName>
    </submittedName>
</protein>
<dbReference type="EMBL" id="FOMB01000002">
    <property type="protein sequence ID" value="SFC10110.1"/>
    <property type="molecule type" value="Genomic_DNA"/>
</dbReference>
<dbReference type="Gene3D" id="3.40.50.300">
    <property type="entry name" value="P-loop containing nucleotide triphosphate hydrolases"/>
    <property type="match status" value="1"/>
</dbReference>
<evidence type="ECO:0000313" key="5">
    <source>
        <dbReference type="EMBL" id="SFC10110.1"/>
    </source>
</evidence>
<dbReference type="InterPro" id="IPR032675">
    <property type="entry name" value="LRR_dom_sf"/>
</dbReference>
<dbReference type="RefSeq" id="WP_046169137.1">
    <property type="nucleotide sequence ID" value="NZ_FOMB01000002.1"/>
</dbReference>
<dbReference type="Gene3D" id="3.80.10.10">
    <property type="entry name" value="Ribonuclease Inhibitor"/>
    <property type="match status" value="2"/>
</dbReference>
<evidence type="ECO:0000256" key="1">
    <source>
        <dbReference type="ARBA" id="ARBA00022741"/>
    </source>
</evidence>
<evidence type="ECO:0000256" key="2">
    <source>
        <dbReference type="ARBA" id="ARBA00022840"/>
    </source>
</evidence>
<evidence type="ECO:0000313" key="6">
    <source>
        <dbReference type="Proteomes" id="UP000033519"/>
    </source>
</evidence>
<sequence>MDAISAAAAKVGASFAALAATSQLKKLENTPLGDQLSKIGLVKPGFTKRLEQQLAKAADRFLRSNNAYNIEPVHYFLEDPTFLKLVKSAFFHGETPDTGKAAEILASYVGVSVTSAPHKWPGGIEPLKLIEVFFVTLSRVLGEETDAAGVFLAQRIAVVSAQIEGLRPAISAALKDHDVSTKNAVFEGFERNYLGHLTKKFGRISTLGARELHGIGQVLSVAYISLNILSQESDEPVPAEHFLKEHDQLIVRGPAGSGKTTLLSWLVTQCSRSDTKFAGFVPFFVPLRTVARVEVGPPSVEAFVDYSVDASLWAESTPAGWLNDVLKTRQSGLIMIDGVDELPASRRPQFWEWLESFSEHYPGNKIIVTSRNLPKTNSTDFDVKTEQWNPPSVFVEARLQEMSDPDVTNFINHWHDAVDFSKLTPDEQASLVKAKNELPAKLEDPASRRIRELCSTPLLCAMVCVLHWREEGYLPKHRVDLYDKCCEMLIEARDLKREIALPIGPLAFLTKYDKEMVLQRLAFDMLHNRPDGDDLHDNSNYRIEVSRDKAELWIAPRVASFQNIEARSASPEAVLDFLIERTGLLREPSKDLIDFPHRTFQEYLAACAAGAEGREEMLSRLADDDQWHETIMLASGTSTGGVGFGKRLIEALISRGERHVSKKPRSQRIRKTCFALALGCLENLRQHDPDLRDRVLSNLDELVPPHTETDAAILAVAGDAAVPHLTYTRWKDSSTIIVSACARALRLIGTTNAAKSLSEGYIADVRSDVISEVARTAQFPFHLIQGIQDHVAQTGRLPAYIRDVSDILLLVGLQNLQSVLIDSNTKGLPLLSQFHDLKSLSLRQVDTQGDWVSDIPASIIDVTMSNIRGPVEWLERLVSLESLVLIDSELSSISSLPTLPNLNVIRMLNCPMASLEGLGRFPLRQLDIRGATVASLDGLSELNSLSGLTIDSCPNITLVSPAPYQETLESLSIESCLTAVDPSVQLPRLKKLTLEDVPDLYDLNFLRNAPEVSDLVIIGDMIFEDFSGVDHLKKLETLYFSGFSSTHFPEFKEMPLLRELSIIGVQGFEPSSISSVHWLEQLSISLYGTFALDWAGNLSNLRSLSILDAVGLASLEGLSTKSLDVLVIQGAPNLSDLSVLRGSNITELRLLSCPSITTLSDLAELEKLETLHLSVHEGSLDLSPLGELPNLQIVNIVGREKNIRVPEALMPKVRHNEFYFDWQFSRHPMRFGHMPRRSRTVRNYRQLKSMK</sequence>
<accession>A0A0F5Q440</accession>
<dbReference type="SUPFAM" id="SSF52058">
    <property type="entry name" value="L domain-like"/>
    <property type="match status" value="1"/>
</dbReference>
<dbReference type="GO" id="GO:0005524">
    <property type="term" value="F:ATP binding"/>
    <property type="evidence" value="ECO:0007669"/>
    <property type="project" value="UniProtKB-KW"/>
</dbReference>
<dbReference type="PANTHER" id="PTHR46844">
    <property type="entry name" value="SLR5058 PROTEIN"/>
    <property type="match status" value="1"/>
</dbReference>
<keyword evidence="6" id="KW-1185">Reference proteome</keyword>
<evidence type="ECO:0000259" key="3">
    <source>
        <dbReference type="PROSITE" id="PS50837"/>
    </source>
</evidence>
<proteinExistence type="predicted"/>
<dbReference type="InterPro" id="IPR007111">
    <property type="entry name" value="NACHT_NTPase"/>
</dbReference>
<reference evidence="4 6" key="1">
    <citation type="submission" date="2015-03" db="EMBL/GenBank/DDBJ databases">
        <authorList>
            <person name="Lepp D."/>
            <person name="Hassan Y.I."/>
            <person name="Li X.-Z."/>
            <person name="Zhou T."/>
        </authorList>
    </citation>
    <scope>NUCLEOTIDE SEQUENCE [LARGE SCALE GENOMIC DNA]</scope>
    <source>
        <strain evidence="4 6">Cr7-05</strain>
    </source>
</reference>
<gene>
    <name evidence="5" type="ORF">SAMN04488059_102133</name>
    <name evidence="4" type="ORF">WH91_01015</name>
</gene>
<dbReference type="Pfam" id="PF05729">
    <property type="entry name" value="NACHT"/>
    <property type="match status" value="1"/>
</dbReference>
<dbReference type="PROSITE" id="PS50837">
    <property type="entry name" value="NACHT"/>
    <property type="match status" value="1"/>
</dbReference>
<dbReference type="PATRIC" id="fig|728005.3.peg.4261"/>
<dbReference type="Proteomes" id="UP000182258">
    <property type="component" value="Unassembled WGS sequence"/>
</dbReference>
<dbReference type="EMBL" id="LAPV01000009">
    <property type="protein sequence ID" value="KKC34839.1"/>
    <property type="molecule type" value="Genomic_DNA"/>
</dbReference>